<protein>
    <recommendedName>
        <fullName evidence="3">HAT C-terminal dimerisation domain-containing protein</fullName>
    </recommendedName>
</protein>
<evidence type="ECO:0008006" key="3">
    <source>
        <dbReference type="Google" id="ProtNLM"/>
    </source>
</evidence>
<sequence length="160" mass="18039">MQGLPGTSNGVRTLWPNRAGSQDIKGIVPERFDFIYGDAHGLSYLLGPPFCGEGMDVATRTLVESSMLSWFGEDKADAVLLQLWNLLCKRKLTLYDCWCGMKQFDLLQTLAKQLFRCASLKAASERNFSTHAFIHSNYATDFSPTELKSSYTWARSRKLL</sequence>
<accession>A0A080ZEU7</accession>
<evidence type="ECO:0000313" key="2">
    <source>
        <dbReference type="Proteomes" id="UP000028582"/>
    </source>
</evidence>
<name>A0A080ZEU7_PHYNI</name>
<dbReference type="Proteomes" id="UP000028582">
    <property type="component" value="Unassembled WGS sequence"/>
</dbReference>
<organism evidence="1 2">
    <name type="scientific">Phytophthora nicotianae P1976</name>
    <dbReference type="NCBI Taxonomy" id="1317066"/>
    <lineage>
        <taxon>Eukaryota</taxon>
        <taxon>Sar</taxon>
        <taxon>Stramenopiles</taxon>
        <taxon>Oomycota</taxon>
        <taxon>Peronosporomycetes</taxon>
        <taxon>Peronosporales</taxon>
        <taxon>Peronosporaceae</taxon>
        <taxon>Phytophthora</taxon>
    </lineage>
</organism>
<evidence type="ECO:0000313" key="1">
    <source>
        <dbReference type="EMBL" id="ETO65158.1"/>
    </source>
</evidence>
<dbReference type="EMBL" id="ANJA01003216">
    <property type="protein sequence ID" value="ETO65158.1"/>
    <property type="molecule type" value="Genomic_DNA"/>
</dbReference>
<gene>
    <name evidence="1" type="ORF">F444_17483</name>
</gene>
<reference evidence="1 2" key="1">
    <citation type="submission" date="2013-11" db="EMBL/GenBank/DDBJ databases">
        <title>The Genome Sequence of Phytophthora parasitica P1976.</title>
        <authorList>
            <consortium name="The Broad Institute Genomics Platform"/>
            <person name="Russ C."/>
            <person name="Tyler B."/>
            <person name="Panabieres F."/>
            <person name="Shan W."/>
            <person name="Tripathy S."/>
            <person name="Grunwald N."/>
            <person name="Machado M."/>
            <person name="Johnson C.S."/>
            <person name="Walker B."/>
            <person name="Young S."/>
            <person name="Zeng Q."/>
            <person name="Gargeya S."/>
            <person name="Fitzgerald M."/>
            <person name="Haas B."/>
            <person name="Abouelleil A."/>
            <person name="Allen A.W."/>
            <person name="Alvarado L."/>
            <person name="Arachchi H.M."/>
            <person name="Berlin A.M."/>
            <person name="Chapman S.B."/>
            <person name="Gainer-Dewar J."/>
            <person name="Goldberg J."/>
            <person name="Griggs A."/>
            <person name="Gujja S."/>
            <person name="Hansen M."/>
            <person name="Howarth C."/>
            <person name="Imamovic A."/>
            <person name="Ireland A."/>
            <person name="Larimer J."/>
            <person name="McCowan C."/>
            <person name="Murphy C."/>
            <person name="Pearson M."/>
            <person name="Poon T.W."/>
            <person name="Priest M."/>
            <person name="Roberts A."/>
            <person name="Saif S."/>
            <person name="Shea T."/>
            <person name="Sisk P."/>
            <person name="Sykes S."/>
            <person name="Wortman J."/>
            <person name="Nusbaum C."/>
            <person name="Birren B."/>
        </authorList>
    </citation>
    <scope>NUCLEOTIDE SEQUENCE [LARGE SCALE GENOMIC DNA]</scope>
    <source>
        <strain evidence="1 2">P1976</strain>
    </source>
</reference>
<comment type="caution">
    <text evidence="1">The sequence shown here is derived from an EMBL/GenBank/DDBJ whole genome shotgun (WGS) entry which is preliminary data.</text>
</comment>
<dbReference type="AlphaFoldDB" id="A0A080ZEU7"/>
<dbReference type="OrthoDB" id="162872at2759"/>
<proteinExistence type="predicted"/>